<dbReference type="PANTHER" id="PTHR31030">
    <property type="entry name" value="PLASMA MEMBRANE FUSION PROTEIN PRM1"/>
    <property type="match status" value="1"/>
</dbReference>
<dbReference type="FunCoup" id="A0A1Y2DYP3">
    <property type="interactions" value="23"/>
</dbReference>
<dbReference type="PANTHER" id="PTHR31030:SF1">
    <property type="entry name" value="PLASMA MEMBRANE FUSION PROTEIN PRM1"/>
    <property type="match status" value="1"/>
</dbReference>
<keyword evidence="13" id="KW-1185">Reference proteome</keyword>
<evidence type="ECO:0000256" key="5">
    <source>
        <dbReference type="ARBA" id="ARBA00022692"/>
    </source>
</evidence>
<evidence type="ECO:0000256" key="2">
    <source>
        <dbReference type="ARBA" id="ARBA00004651"/>
    </source>
</evidence>
<gene>
    <name evidence="12" type="ORF">BCR38DRAFT_485362</name>
</gene>
<evidence type="ECO:0000256" key="1">
    <source>
        <dbReference type="ARBA" id="ARBA00002512"/>
    </source>
</evidence>
<evidence type="ECO:0000256" key="6">
    <source>
        <dbReference type="ARBA" id="ARBA00022971"/>
    </source>
</evidence>
<evidence type="ECO:0000256" key="4">
    <source>
        <dbReference type="ARBA" id="ARBA00022475"/>
    </source>
</evidence>
<keyword evidence="6 10" id="KW-0184">Conjugation</keyword>
<keyword evidence="9" id="KW-0325">Glycoprotein</keyword>
<dbReference type="InParanoid" id="A0A1Y2DYP3"/>
<evidence type="ECO:0000256" key="9">
    <source>
        <dbReference type="ARBA" id="ARBA00023180"/>
    </source>
</evidence>
<evidence type="ECO:0000256" key="3">
    <source>
        <dbReference type="ARBA" id="ARBA00010780"/>
    </source>
</evidence>
<comment type="caution">
    <text evidence="10">Lacks conserved residue(s) required for the propagation of feature annotation.</text>
</comment>
<protein>
    <recommendedName>
        <fullName evidence="10">Plasma membrane fusion protein PRM1</fullName>
    </recommendedName>
</protein>
<evidence type="ECO:0000313" key="13">
    <source>
        <dbReference type="Proteomes" id="UP000193689"/>
    </source>
</evidence>
<dbReference type="Proteomes" id="UP000193689">
    <property type="component" value="Unassembled WGS sequence"/>
</dbReference>
<feature type="transmembrane region" description="Helical" evidence="10">
    <location>
        <begin position="127"/>
        <end position="150"/>
    </location>
</feature>
<comment type="similarity">
    <text evidence="3 10">Belongs to the PRM1 family.</text>
</comment>
<evidence type="ECO:0000313" key="12">
    <source>
        <dbReference type="EMBL" id="ORY64226.1"/>
    </source>
</evidence>
<dbReference type="InterPro" id="IPR026777">
    <property type="entry name" value="PRM1"/>
</dbReference>
<organism evidence="12 13">
    <name type="scientific">Pseudomassariella vexata</name>
    <dbReference type="NCBI Taxonomy" id="1141098"/>
    <lineage>
        <taxon>Eukaryota</taxon>
        <taxon>Fungi</taxon>
        <taxon>Dikarya</taxon>
        <taxon>Ascomycota</taxon>
        <taxon>Pezizomycotina</taxon>
        <taxon>Sordariomycetes</taxon>
        <taxon>Xylariomycetidae</taxon>
        <taxon>Amphisphaeriales</taxon>
        <taxon>Pseudomassariaceae</taxon>
        <taxon>Pseudomassariella</taxon>
    </lineage>
</organism>
<accession>A0A1Y2DYP3</accession>
<keyword evidence="4 10" id="KW-1003">Cell membrane</keyword>
<sequence>MPPSEEKDPSAFPDVPNSVQDKPVETRGWKRHAKYVGGQMRGGPTPYLGLPARLSQVWFNRWTILLLLVLARVLIMLAGLNENLGDAKVKALTACTKVEDIGSAMASMPHYLSVGVNSLTASGITHAVHGMMSVLNMVLTGVEQLILFVIHMMTDTYMCLIAMAVHGGLNVSAFVVEKVTDGMNSVVHGVADDIGTIADGVSKAIDEAWDLIDAATSAIGVTPTKPDLDLSKDIDKLKNVKIDTSGFVADLTHLEEDLPTFDDVRDFTNNAVSIPFDLVKQALNKSYGNWEFDQSVFPVAQKEALSFCSDNSVINDFFERLFELAAKAKTAFIVILSVLAVLACIPMAYWEIRRWRAMENYQDLFHKRASDEYDLYLMSSRPLTSKIGLKFTSKIMNPQRERLVRWSIAYGTSLPALFVLSLAIAGFFSCFCQWILLRGIEKEVPELANQVGDFAGQVVTTLENVSVDWANDANGVITSFSDDINNDVLGYVTNATDAVNDTLNTFTQEMDRGLTAVFNGTILENPIKDVVRCLVGLKIESVQKGLTWVHDHAKVTLPLFANDTFSVGAQKSISGDSDLTSFLASPSSVTTDEVTGAVTHVTTALRNNIIQEALISTGLLLVYVLVVLMGIIRMLVALPTAKGEPELTGGTQFAHDQYAMRQIRRSRSAGPPSPTDPNPFSERYRIKDEAFGNVPRYDGVQHHTAHARTSSYGDVKY</sequence>
<evidence type="ECO:0000256" key="11">
    <source>
        <dbReference type="SAM" id="MobiDB-lite"/>
    </source>
</evidence>
<keyword evidence="8 10" id="KW-0472">Membrane</keyword>
<dbReference type="AlphaFoldDB" id="A0A1Y2DYP3"/>
<feature type="compositionally biased region" description="Polar residues" evidence="11">
    <location>
        <begin position="707"/>
        <end position="717"/>
    </location>
</feature>
<keyword evidence="7 10" id="KW-1133">Transmembrane helix</keyword>
<feature type="transmembrane region" description="Helical" evidence="10">
    <location>
        <begin position="403"/>
        <end position="428"/>
    </location>
</feature>
<dbReference type="EMBL" id="MCFJ01000007">
    <property type="protein sequence ID" value="ORY64226.1"/>
    <property type="molecule type" value="Genomic_DNA"/>
</dbReference>
<evidence type="ECO:0000256" key="8">
    <source>
        <dbReference type="ARBA" id="ARBA00023136"/>
    </source>
</evidence>
<dbReference type="GO" id="GO:0005886">
    <property type="term" value="C:plasma membrane"/>
    <property type="evidence" value="ECO:0007669"/>
    <property type="project" value="UniProtKB-SubCell"/>
</dbReference>
<dbReference type="STRING" id="1141098.A0A1Y2DYP3"/>
<feature type="transmembrane region" description="Helical" evidence="10">
    <location>
        <begin position="157"/>
        <end position="176"/>
    </location>
</feature>
<feature type="transmembrane region" description="Helical" evidence="10">
    <location>
        <begin position="613"/>
        <end position="632"/>
    </location>
</feature>
<dbReference type="RefSeq" id="XP_040715640.1">
    <property type="nucleotide sequence ID" value="XM_040863872.1"/>
</dbReference>
<dbReference type="GeneID" id="63780084"/>
<feature type="transmembrane region" description="Helical" evidence="10">
    <location>
        <begin position="330"/>
        <end position="350"/>
    </location>
</feature>
<evidence type="ECO:0000256" key="7">
    <source>
        <dbReference type="ARBA" id="ARBA00022989"/>
    </source>
</evidence>
<reference evidence="12 13" key="1">
    <citation type="submission" date="2016-07" db="EMBL/GenBank/DDBJ databases">
        <title>Pervasive Adenine N6-methylation of Active Genes in Fungi.</title>
        <authorList>
            <consortium name="DOE Joint Genome Institute"/>
            <person name="Mondo S.J."/>
            <person name="Dannebaum R.O."/>
            <person name="Kuo R.C."/>
            <person name="Labutti K."/>
            <person name="Haridas S."/>
            <person name="Kuo A."/>
            <person name="Salamov A."/>
            <person name="Ahrendt S.R."/>
            <person name="Lipzen A."/>
            <person name="Sullivan W."/>
            <person name="Andreopoulos W.B."/>
            <person name="Clum A."/>
            <person name="Lindquist E."/>
            <person name="Daum C."/>
            <person name="Ramamoorthy G.K."/>
            <person name="Gryganskyi A."/>
            <person name="Culley D."/>
            <person name="Magnuson J.K."/>
            <person name="James T.Y."/>
            <person name="O'Malley M.A."/>
            <person name="Stajich J.E."/>
            <person name="Spatafora J.W."/>
            <person name="Visel A."/>
            <person name="Grigoriev I.V."/>
        </authorList>
    </citation>
    <scope>NUCLEOTIDE SEQUENCE [LARGE SCALE GENOMIC DNA]</scope>
    <source>
        <strain evidence="12 13">CBS 129021</strain>
    </source>
</reference>
<proteinExistence type="inferred from homology"/>
<evidence type="ECO:0000256" key="10">
    <source>
        <dbReference type="RuleBase" id="RU366035"/>
    </source>
</evidence>
<feature type="transmembrane region" description="Helical" evidence="10">
    <location>
        <begin position="62"/>
        <end position="80"/>
    </location>
</feature>
<comment type="subcellular location">
    <subcellularLocation>
        <location evidence="2 10">Cell membrane</location>
        <topology evidence="2 10">Multi-pass membrane protein</topology>
    </subcellularLocation>
</comment>
<dbReference type="OrthoDB" id="5356111at2759"/>
<comment type="function">
    <text evidence="1 10">Involved in cell fusion during mating by stabilizing the plasma membrane fusion event.</text>
</comment>
<name>A0A1Y2DYP3_9PEZI</name>
<dbReference type="GO" id="GO:0032220">
    <property type="term" value="P:plasma membrane fusion involved in cytogamy"/>
    <property type="evidence" value="ECO:0007669"/>
    <property type="project" value="TreeGrafter"/>
</dbReference>
<keyword evidence="5 10" id="KW-0812">Transmembrane</keyword>
<comment type="caution">
    <text evidence="12">The sequence shown here is derived from an EMBL/GenBank/DDBJ whole genome shotgun (WGS) entry which is preliminary data.</text>
</comment>
<feature type="region of interest" description="Disordered" evidence="11">
    <location>
        <begin position="1"/>
        <end position="24"/>
    </location>
</feature>
<feature type="region of interest" description="Disordered" evidence="11">
    <location>
        <begin position="696"/>
        <end position="717"/>
    </location>
</feature>
<dbReference type="GO" id="GO:0043332">
    <property type="term" value="C:mating projection tip"/>
    <property type="evidence" value="ECO:0007669"/>
    <property type="project" value="UniProtKB-UniRule"/>
</dbReference>